<dbReference type="PANTHER" id="PTHR33514">
    <property type="entry name" value="PROTEIN ABCI12, CHLOROPLASTIC"/>
    <property type="match status" value="1"/>
</dbReference>
<dbReference type="CDD" id="cd16914">
    <property type="entry name" value="EcfT"/>
    <property type="match status" value="1"/>
</dbReference>
<evidence type="ECO:0000256" key="4">
    <source>
        <dbReference type="ARBA" id="ARBA00023136"/>
    </source>
</evidence>
<gene>
    <name evidence="6" type="ORF">JFN93_11285</name>
</gene>
<keyword evidence="7" id="KW-1185">Reference proteome</keyword>
<sequence length="259" mass="29101">MNLPLRQKRSSDYACQYLTHDSPLHRLGAGWKIAATTLLSACAVGVRTPEALTLLVLVTLGYYALARLTLYDLWRDLRLVVWQSALIIAAYLALRGAKGLMPGLRTSVQIMVFYLPGAVFLRTTSTRDVMAGLRRIVPYRLSFLLTTSIRFIPFFLREMDEITTAQRLRGARLLPRQQLDPRNWPDLFHCLLLPLMVRALKTAEAVSRSAEARGFGLHRERTYYAPQPESPPSPMAAGAGGMGDPAGRLTKRRELYDDL</sequence>
<dbReference type="RefSeq" id="WP_199384181.1">
    <property type="nucleotide sequence ID" value="NZ_JAEMHM010000008.1"/>
</dbReference>
<dbReference type="EMBL" id="JAEMHM010000008">
    <property type="protein sequence ID" value="MBJ6725294.1"/>
    <property type="molecule type" value="Genomic_DNA"/>
</dbReference>
<name>A0A8J7LV18_9BACT</name>
<evidence type="ECO:0000256" key="5">
    <source>
        <dbReference type="SAM" id="MobiDB-lite"/>
    </source>
</evidence>
<evidence type="ECO:0000313" key="7">
    <source>
        <dbReference type="Proteomes" id="UP000636888"/>
    </source>
</evidence>
<dbReference type="InterPro" id="IPR003339">
    <property type="entry name" value="ABC/ECF_trnsptr_transmembrane"/>
</dbReference>
<dbReference type="Proteomes" id="UP000636888">
    <property type="component" value="Unassembled WGS sequence"/>
</dbReference>
<keyword evidence="3" id="KW-1133">Transmembrane helix</keyword>
<organism evidence="6 7">
    <name type="scientific">Geomesophilobacter sediminis</name>
    <dbReference type="NCBI Taxonomy" id="2798584"/>
    <lineage>
        <taxon>Bacteria</taxon>
        <taxon>Pseudomonadati</taxon>
        <taxon>Thermodesulfobacteriota</taxon>
        <taxon>Desulfuromonadia</taxon>
        <taxon>Geobacterales</taxon>
        <taxon>Geobacteraceae</taxon>
        <taxon>Geomesophilobacter</taxon>
    </lineage>
</organism>
<dbReference type="AlphaFoldDB" id="A0A8J7LV18"/>
<feature type="region of interest" description="Disordered" evidence="5">
    <location>
        <begin position="223"/>
        <end position="259"/>
    </location>
</feature>
<evidence type="ECO:0000256" key="3">
    <source>
        <dbReference type="ARBA" id="ARBA00022989"/>
    </source>
</evidence>
<comment type="caution">
    <text evidence="6">The sequence shown here is derived from an EMBL/GenBank/DDBJ whole genome shotgun (WGS) entry which is preliminary data.</text>
</comment>
<keyword evidence="4" id="KW-0472">Membrane</keyword>
<dbReference type="GO" id="GO:0005886">
    <property type="term" value="C:plasma membrane"/>
    <property type="evidence" value="ECO:0007669"/>
    <property type="project" value="TreeGrafter"/>
</dbReference>
<dbReference type="Pfam" id="PF02361">
    <property type="entry name" value="CbiQ"/>
    <property type="match status" value="1"/>
</dbReference>
<protein>
    <submittedName>
        <fullName evidence="6">Energy-coupling factor transporter transmembrane protein EcfT</fullName>
    </submittedName>
</protein>
<reference evidence="6" key="1">
    <citation type="submission" date="2020-12" db="EMBL/GenBank/DDBJ databases">
        <title>Geomonas sp. Red875, isolated from river sediment.</title>
        <authorList>
            <person name="Xu Z."/>
            <person name="Zhang Z."/>
            <person name="Masuda Y."/>
            <person name="Itoh H."/>
            <person name="Senoo K."/>
        </authorList>
    </citation>
    <scope>NUCLEOTIDE SEQUENCE</scope>
    <source>
        <strain evidence="6">Red875</strain>
    </source>
</reference>
<dbReference type="PANTHER" id="PTHR33514:SF13">
    <property type="entry name" value="PROTEIN ABCI12, CHLOROPLASTIC"/>
    <property type="match status" value="1"/>
</dbReference>
<keyword evidence="2 6" id="KW-0812">Transmembrane</keyword>
<evidence type="ECO:0000256" key="2">
    <source>
        <dbReference type="ARBA" id="ARBA00022692"/>
    </source>
</evidence>
<evidence type="ECO:0000313" key="6">
    <source>
        <dbReference type="EMBL" id="MBJ6725294.1"/>
    </source>
</evidence>
<accession>A0A8J7LV18</accession>
<comment type="subcellular location">
    <subcellularLocation>
        <location evidence="1">Membrane</location>
        <topology evidence="1">Multi-pass membrane protein</topology>
    </subcellularLocation>
</comment>
<evidence type="ECO:0000256" key="1">
    <source>
        <dbReference type="ARBA" id="ARBA00004141"/>
    </source>
</evidence>
<proteinExistence type="predicted"/>